<proteinExistence type="inferred from homology"/>
<comment type="similarity">
    <text evidence="1">Belongs to the peptidase M13 family.</text>
</comment>
<dbReference type="PROSITE" id="PS51885">
    <property type="entry name" value="NEPRILYSIN"/>
    <property type="match status" value="1"/>
</dbReference>
<evidence type="ECO:0000259" key="2">
    <source>
        <dbReference type="Pfam" id="PF01431"/>
    </source>
</evidence>
<feature type="domain" description="Peptidase M13 C-terminal" evidence="2">
    <location>
        <begin position="223"/>
        <end position="274"/>
    </location>
</feature>
<evidence type="ECO:0000313" key="3">
    <source>
        <dbReference type="EMBL" id="CAF1385501.1"/>
    </source>
</evidence>
<dbReference type="Proteomes" id="UP000663864">
    <property type="component" value="Unassembled WGS sequence"/>
</dbReference>
<comment type="caution">
    <text evidence="3">The sequence shown here is derived from an EMBL/GenBank/DDBJ whole genome shotgun (WGS) entry which is preliminary data.</text>
</comment>
<name>A0A815JY60_9BILA</name>
<evidence type="ECO:0000256" key="1">
    <source>
        <dbReference type="ARBA" id="ARBA00007357"/>
    </source>
</evidence>
<dbReference type="GO" id="GO:0004222">
    <property type="term" value="F:metalloendopeptidase activity"/>
    <property type="evidence" value="ECO:0007669"/>
    <property type="project" value="InterPro"/>
</dbReference>
<dbReference type="PRINTS" id="PR00786">
    <property type="entry name" value="NEPRILYSIN"/>
</dbReference>
<dbReference type="InterPro" id="IPR024079">
    <property type="entry name" value="MetalloPept_cat_dom_sf"/>
</dbReference>
<evidence type="ECO:0000313" key="4">
    <source>
        <dbReference type="Proteomes" id="UP000663864"/>
    </source>
</evidence>
<protein>
    <recommendedName>
        <fullName evidence="2">Peptidase M13 C-terminal domain-containing protein</fullName>
    </recommendedName>
</protein>
<dbReference type="EMBL" id="CAJNOT010003468">
    <property type="protein sequence ID" value="CAF1385501.1"/>
    <property type="molecule type" value="Genomic_DNA"/>
</dbReference>
<sequence>MKTNLENALVDLISSSPTNGTTEPKAITNARHWHNSCINESAIEEEGVDVILSFINKELGGWPVLLGDTWNESTFDFYRLILKLSQHNHFIPYTFAAALTNDLSTIRIDAIDVFTLELRILLSYLKSRILSLNIAVRTTIGSLSRANILSVQGIKAKIGYPDYFEKDYIIKLEKEYAEYNFNSSLMLNALKLNQLNSKNALRALRDPINKNEWMITLPTTISATYHILLNDITIPAAFLQNPLFNNNVPKYINYGGIGFIIGHEIAHGFDDDARKAIGSTSNLAEFDRAFGCKPGQSSSRVDKCNMW</sequence>
<dbReference type="PANTHER" id="PTHR11733:SF167">
    <property type="entry name" value="FI17812P1-RELATED"/>
    <property type="match status" value="1"/>
</dbReference>
<dbReference type="PANTHER" id="PTHR11733">
    <property type="entry name" value="ZINC METALLOPROTEASE FAMILY M13 NEPRILYSIN-RELATED"/>
    <property type="match status" value="1"/>
</dbReference>
<dbReference type="InterPro" id="IPR018497">
    <property type="entry name" value="Peptidase_M13_C"/>
</dbReference>
<dbReference type="SUPFAM" id="SSF55486">
    <property type="entry name" value="Metalloproteases ('zincins'), catalytic domain"/>
    <property type="match status" value="1"/>
</dbReference>
<dbReference type="GO" id="GO:0016485">
    <property type="term" value="P:protein processing"/>
    <property type="evidence" value="ECO:0007669"/>
    <property type="project" value="TreeGrafter"/>
</dbReference>
<dbReference type="InterPro" id="IPR000718">
    <property type="entry name" value="Peptidase_M13"/>
</dbReference>
<gene>
    <name evidence="3" type="ORF">ZHD862_LOCUS32345</name>
</gene>
<dbReference type="Gene3D" id="3.40.390.10">
    <property type="entry name" value="Collagenase (Catalytic Domain)"/>
    <property type="match status" value="1"/>
</dbReference>
<organism evidence="3 4">
    <name type="scientific">Rotaria sordida</name>
    <dbReference type="NCBI Taxonomy" id="392033"/>
    <lineage>
        <taxon>Eukaryota</taxon>
        <taxon>Metazoa</taxon>
        <taxon>Spiralia</taxon>
        <taxon>Gnathifera</taxon>
        <taxon>Rotifera</taxon>
        <taxon>Eurotatoria</taxon>
        <taxon>Bdelloidea</taxon>
        <taxon>Philodinida</taxon>
        <taxon>Philodinidae</taxon>
        <taxon>Rotaria</taxon>
    </lineage>
</organism>
<reference evidence="3" key="1">
    <citation type="submission" date="2021-02" db="EMBL/GenBank/DDBJ databases">
        <authorList>
            <person name="Nowell W R."/>
        </authorList>
    </citation>
    <scope>NUCLEOTIDE SEQUENCE</scope>
</reference>
<dbReference type="InterPro" id="IPR042089">
    <property type="entry name" value="Peptidase_M13_dom_2"/>
</dbReference>
<accession>A0A815JY60</accession>
<dbReference type="AlphaFoldDB" id="A0A815JY60"/>
<dbReference type="Pfam" id="PF01431">
    <property type="entry name" value="Peptidase_M13"/>
    <property type="match status" value="1"/>
</dbReference>
<dbReference type="Gene3D" id="1.10.1380.10">
    <property type="entry name" value="Neutral endopeptidase , domain2"/>
    <property type="match status" value="2"/>
</dbReference>
<dbReference type="GO" id="GO:0005886">
    <property type="term" value="C:plasma membrane"/>
    <property type="evidence" value="ECO:0007669"/>
    <property type="project" value="TreeGrafter"/>
</dbReference>